<dbReference type="HAMAP" id="MF_00148">
    <property type="entry name" value="UDG"/>
    <property type="match status" value="1"/>
</dbReference>
<dbReference type="SMART" id="SM00986">
    <property type="entry name" value="UDG"/>
    <property type="match status" value="1"/>
</dbReference>
<evidence type="ECO:0000256" key="9">
    <source>
        <dbReference type="HAMAP-Rule" id="MF_00148"/>
    </source>
</evidence>
<dbReference type="SMART" id="SM00987">
    <property type="entry name" value="UreE_C"/>
    <property type="match status" value="1"/>
</dbReference>
<dbReference type="Pfam" id="PF03167">
    <property type="entry name" value="UDG"/>
    <property type="match status" value="1"/>
</dbReference>
<evidence type="ECO:0000313" key="14">
    <source>
        <dbReference type="Proteomes" id="UP000439550"/>
    </source>
</evidence>
<comment type="caution">
    <text evidence="13">The sequence shown here is derived from an EMBL/GenBank/DDBJ whole genome shotgun (WGS) entry which is preliminary data.</text>
</comment>
<dbReference type="InterPro" id="IPR005122">
    <property type="entry name" value="Uracil-DNA_glycosylase-like"/>
</dbReference>
<evidence type="ECO:0000259" key="12">
    <source>
        <dbReference type="SMART" id="SM00986"/>
    </source>
</evidence>
<dbReference type="NCBIfam" id="NF003592">
    <property type="entry name" value="PRK05254.1-5"/>
    <property type="match status" value="1"/>
</dbReference>
<dbReference type="AlphaFoldDB" id="A0A7X1ZA53"/>
<comment type="subcellular location">
    <subcellularLocation>
        <location evidence="9">Cytoplasm</location>
    </subcellularLocation>
</comment>
<feature type="domain" description="Uracil-DNA glycosylase-like" evidence="12">
    <location>
        <begin position="48"/>
        <end position="208"/>
    </location>
</feature>
<keyword evidence="14" id="KW-1185">Reference proteome</keyword>
<dbReference type="InterPro" id="IPR018085">
    <property type="entry name" value="Ura-DNA_Glyclase_AS"/>
</dbReference>
<evidence type="ECO:0000313" key="13">
    <source>
        <dbReference type="EMBL" id="MQW39512.1"/>
    </source>
</evidence>
<dbReference type="Gene3D" id="3.40.470.10">
    <property type="entry name" value="Uracil-DNA glycosylase-like domain"/>
    <property type="match status" value="1"/>
</dbReference>
<proteinExistence type="inferred from homology"/>
<evidence type="ECO:0000256" key="4">
    <source>
        <dbReference type="ARBA" id="ARBA00012030"/>
    </source>
</evidence>
<evidence type="ECO:0000256" key="11">
    <source>
        <dbReference type="RuleBase" id="RU003780"/>
    </source>
</evidence>
<evidence type="ECO:0000256" key="7">
    <source>
        <dbReference type="ARBA" id="ARBA00022801"/>
    </source>
</evidence>
<dbReference type="OrthoDB" id="9804372at2"/>
<evidence type="ECO:0000256" key="3">
    <source>
        <dbReference type="ARBA" id="ARBA00008184"/>
    </source>
</evidence>
<dbReference type="CDD" id="cd10027">
    <property type="entry name" value="UDG-F1-like"/>
    <property type="match status" value="1"/>
</dbReference>
<dbReference type="GO" id="GO:0005737">
    <property type="term" value="C:cytoplasm"/>
    <property type="evidence" value="ECO:0007669"/>
    <property type="project" value="UniProtKB-SubCell"/>
</dbReference>
<keyword evidence="13" id="KW-0326">Glycosidase</keyword>
<organism evidence="13 14">
    <name type="scientific">Lactococcus hircilactis</name>
    <dbReference type="NCBI Taxonomy" id="1494462"/>
    <lineage>
        <taxon>Bacteria</taxon>
        <taxon>Bacillati</taxon>
        <taxon>Bacillota</taxon>
        <taxon>Bacilli</taxon>
        <taxon>Lactobacillales</taxon>
        <taxon>Streptococcaceae</taxon>
        <taxon>Lactococcus</taxon>
    </lineage>
</organism>
<keyword evidence="7 9" id="KW-0378">Hydrolase</keyword>
<evidence type="ECO:0000256" key="8">
    <source>
        <dbReference type="ARBA" id="ARBA00023204"/>
    </source>
</evidence>
<protein>
    <recommendedName>
        <fullName evidence="5 9">Uracil-DNA glycosylase</fullName>
        <shortName evidence="9">UDG</shortName>
        <ecNumber evidence="4 9">3.2.2.27</ecNumber>
    </recommendedName>
</protein>
<dbReference type="RefSeq" id="WP_153496183.1">
    <property type="nucleotide sequence ID" value="NZ_CAXYUY010000007.1"/>
</dbReference>
<evidence type="ECO:0000256" key="2">
    <source>
        <dbReference type="ARBA" id="ARBA00002631"/>
    </source>
</evidence>
<evidence type="ECO:0000256" key="6">
    <source>
        <dbReference type="ARBA" id="ARBA00022763"/>
    </source>
</evidence>
<dbReference type="GO" id="GO:0097510">
    <property type="term" value="P:base-excision repair, AP site formation via deaminated base removal"/>
    <property type="evidence" value="ECO:0007669"/>
    <property type="project" value="TreeGrafter"/>
</dbReference>
<evidence type="ECO:0000256" key="10">
    <source>
        <dbReference type="PROSITE-ProRule" id="PRU10072"/>
    </source>
</evidence>
<reference evidence="13 14" key="1">
    <citation type="submission" date="2019-10" db="EMBL/GenBank/DDBJ databases">
        <authorList>
            <person name="Dong K."/>
        </authorList>
    </citation>
    <scope>NUCLEOTIDE SEQUENCE [LARGE SCALE GENOMIC DNA]</scope>
    <source>
        <strain evidence="13 14">DSM 28960</strain>
    </source>
</reference>
<keyword evidence="6 9" id="KW-0227">DNA damage</keyword>
<keyword evidence="8 9" id="KW-0234">DNA repair</keyword>
<evidence type="ECO:0000256" key="1">
    <source>
        <dbReference type="ARBA" id="ARBA00001400"/>
    </source>
</evidence>
<dbReference type="EC" id="3.2.2.27" evidence="4 9"/>
<keyword evidence="9" id="KW-0963">Cytoplasm</keyword>
<dbReference type="InterPro" id="IPR036895">
    <property type="entry name" value="Uracil-DNA_glycosylase-like_sf"/>
</dbReference>
<dbReference type="NCBIfam" id="NF003588">
    <property type="entry name" value="PRK05254.1-1"/>
    <property type="match status" value="1"/>
</dbReference>
<dbReference type="InterPro" id="IPR002043">
    <property type="entry name" value="UDG_fam1"/>
</dbReference>
<comment type="similarity">
    <text evidence="3 9 11">Belongs to the uracil-DNA glycosylase (UDG) superfamily. UNG family.</text>
</comment>
<feature type="active site" description="Proton acceptor" evidence="9 10">
    <location>
        <position position="63"/>
    </location>
</feature>
<name>A0A7X1ZA53_9LACT</name>
<sequence length="220" mass="24894">MKKTDWSVPLREHLPQNYFERMLEFINSVYADGAKIYPPEEKIFRAIELTSLSETKVIIVGQDPYPQPQKAQGLSFSYPDQFKVTRPDSMSNIQKELQNEGFDKKSTDLTAWAKQGVLLLNAVLTVPEFQSNAHAGKIWEPLTDSLITIASEDDRPKVFLLWGGFARKKAALIDPKKHLILEAPHPSPLSATRGFFGCDHFLKTNTYLNSTGQSPIDWSK</sequence>
<comment type="catalytic activity">
    <reaction evidence="1 9 11">
        <text>Hydrolyzes single-stranded DNA or mismatched double-stranded DNA and polynucleotides, releasing free uracil.</text>
        <dbReference type="EC" id="3.2.2.27"/>
    </reaction>
</comment>
<dbReference type="PANTHER" id="PTHR11264">
    <property type="entry name" value="URACIL-DNA GLYCOSYLASE"/>
    <property type="match status" value="1"/>
</dbReference>
<dbReference type="EMBL" id="WITJ01000007">
    <property type="protein sequence ID" value="MQW39512.1"/>
    <property type="molecule type" value="Genomic_DNA"/>
</dbReference>
<dbReference type="SUPFAM" id="SSF52141">
    <property type="entry name" value="Uracil-DNA glycosylase-like"/>
    <property type="match status" value="1"/>
</dbReference>
<dbReference type="PANTHER" id="PTHR11264:SF0">
    <property type="entry name" value="URACIL-DNA GLYCOSYLASE"/>
    <property type="match status" value="1"/>
</dbReference>
<comment type="function">
    <text evidence="2 9 11">Excises uracil residues from the DNA which can arise as a result of misincorporation of dUMP residues by DNA polymerase or due to deamination of cytosine.</text>
</comment>
<dbReference type="GO" id="GO:0004844">
    <property type="term" value="F:uracil DNA N-glycosylase activity"/>
    <property type="evidence" value="ECO:0007669"/>
    <property type="project" value="UniProtKB-UniRule"/>
</dbReference>
<accession>A0A7X1ZA53</accession>
<evidence type="ECO:0000256" key="5">
    <source>
        <dbReference type="ARBA" id="ARBA00018429"/>
    </source>
</evidence>
<dbReference type="NCBIfam" id="TIGR00628">
    <property type="entry name" value="ung"/>
    <property type="match status" value="1"/>
</dbReference>
<gene>
    <name evidence="9" type="primary">ung</name>
    <name evidence="13" type="ORF">GHI93_06105</name>
</gene>
<dbReference type="Proteomes" id="UP000439550">
    <property type="component" value="Unassembled WGS sequence"/>
</dbReference>
<dbReference type="NCBIfam" id="NF003589">
    <property type="entry name" value="PRK05254.1-2"/>
    <property type="match status" value="1"/>
</dbReference>
<dbReference type="PROSITE" id="PS00130">
    <property type="entry name" value="U_DNA_GLYCOSYLASE"/>
    <property type="match status" value="1"/>
</dbReference>